<dbReference type="PANTHER" id="PTHR45888:SF6">
    <property type="entry name" value="HL01030P-RELATED"/>
    <property type="match status" value="1"/>
</dbReference>
<evidence type="ECO:0000259" key="10">
    <source>
        <dbReference type="SMART" id="SM00398"/>
    </source>
</evidence>
<feature type="region of interest" description="Disordered" evidence="9">
    <location>
        <begin position="54"/>
        <end position="81"/>
    </location>
</feature>
<evidence type="ECO:0000313" key="11">
    <source>
        <dbReference type="EnsemblMetazoa" id="AMAM021303-PA"/>
    </source>
</evidence>
<dbReference type="InterPro" id="IPR009071">
    <property type="entry name" value="HMG_box_dom"/>
</dbReference>
<dbReference type="Pfam" id="PF09011">
    <property type="entry name" value="HMG_box_2"/>
    <property type="match status" value="1"/>
</dbReference>
<evidence type="ECO:0000256" key="5">
    <source>
        <dbReference type="ARBA" id="ARBA00022833"/>
    </source>
</evidence>
<keyword evidence="5" id="KW-0862">Zinc</keyword>
<accession>A0A182T7P3</accession>
<dbReference type="CDD" id="cd21997">
    <property type="entry name" value="HMG_KMT2C-like"/>
    <property type="match status" value="1"/>
</dbReference>
<evidence type="ECO:0000256" key="6">
    <source>
        <dbReference type="ARBA" id="ARBA00023015"/>
    </source>
</evidence>
<feature type="compositionally biased region" description="Low complexity" evidence="9">
    <location>
        <begin position="64"/>
        <end position="81"/>
    </location>
</feature>
<feature type="compositionally biased region" description="Low complexity" evidence="9">
    <location>
        <begin position="324"/>
        <end position="339"/>
    </location>
</feature>
<dbReference type="SUPFAM" id="SSF47095">
    <property type="entry name" value="HMG-box"/>
    <property type="match status" value="1"/>
</dbReference>
<feature type="compositionally biased region" description="Low complexity" evidence="9">
    <location>
        <begin position="376"/>
        <end position="415"/>
    </location>
</feature>
<feature type="domain" description="HMG box" evidence="10">
    <location>
        <begin position="235"/>
        <end position="303"/>
    </location>
</feature>
<proteinExistence type="predicted"/>
<evidence type="ECO:0000256" key="4">
    <source>
        <dbReference type="ARBA" id="ARBA00022771"/>
    </source>
</evidence>
<dbReference type="GO" id="GO:0003713">
    <property type="term" value="F:transcription coactivator activity"/>
    <property type="evidence" value="ECO:0007669"/>
    <property type="project" value="TreeGrafter"/>
</dbReference>
<evidence type="ECO:0000313" key="12">
    <source>
        <dbReference type="Proteomes" id="UP000075901"/>
    </source>
</evidence>
<dbReference type="EnsemblMetazoa" id="AMAM021303-RA">
    <property type="protein sequence ID" value="AMAM021303-PA"/>
    <property type="gene ID" value="AMAM021303"/>
</dbReference>
<keyword evidence="4" id="KW-0863">Zinc-finger</keyword>
<dbReference type="PANTHER" id="PTHR45888">
    <property type="entry name" value="HL01030P-RELATED"/>
    <property type="match status" value="1"/>
</dbReference>
<evidence type="ECO:0000256" key="7">
    <source>
        <dbReference type="ARBA" id="ARBA00023163"/>
    </source>
</evidence>
<keyword evidence="6" id="KW-0805">Transcription regulation</keyword>
<evidence type="ECO:0000256" key="8">
    <source>
        <dbReference type="ARBA" id="ARBA00023242"/>
    </source>
</evidence>
<feature type="region of interest" description="Disordered" evidence="9">
    <location>
        <begin position="281"/>
        <end position="339"/>
    </location>
</feature>
<dbReference type="Proteomes" id="UP000075901">
    <property type="component" value="Unassembled WGS sequence"/>
</dbReference>
<dbReference type="GO" id="GO:0044666">
    <property type="term" value="C:MLL3/4 complex"/>
    <property type="evidence" value="ECO:0007669"/>
    <property type="project" value="TreeGrafter"/>
</dbReference>
<dbReference type="VEuPathDB" id="VectorBase:AMAM021303"/>
<evidence type="ECO:0000256" key="1">
    <source>
        <dbReference type="ARBA" id="ARBA00004123"/>
    </source>
</evidence>
<keyword evidence="7" id="KW-0804">Transcription</keyword>
<dbReference type="AlphaFoldDB" id="A0A182T7P3"/>
<feature type="compositionally biased region" description="Polar residues" evidence="9">
    <location>
        <begin position="416"/>
        <end position="441"/>
    </location>
</feature>
<feature type="region of interest" description="Disordered" evidence="9">
    <location>
        <begin position="106"/>
        <end position="127"/>
    </location>
</feature>
<evidence type="ECO:0000256" key="9">
    <source>
        <dbReference type="SAM" id="MobiDB-lite"/>
    </source>
</evidence>
<dbReference type="FunFam" id="1.10.30.10:FF:000009">
    <property type="entry name" value="Histone-lysine N-methyltransferase"/>
    <property type="match status" value="1"/>
</dbReference>
<dbReference type="SMART" id="SM00398">
    <property type="entry name" value="HMG"/>
    <property type="match status" value="1"/>
</dbReference>
<evidence type="ECO:0000256" key="3">
    <source>
        <dbReference type="ARBA" id="ARBA00022737"/>
    </source>
</evidence>
<organism evidence="11 12">
    <name type="scientific">Anopheles maculatus</name>
    <dbReference type="NCBI Taxonomy" id="74869"/>
    <lineage>
        <taxon>Eukaryota</taxon>
        <taxon>Metazoa</taxon>
        <taxon>Ecdysozoa</taxon>
        <taxon>Arthropoda</taxon>
        <taxon>Hexapoda</taxon>
        <taxon>Insecta</taxon>
        <taxon>Pterygota</taxon>
        <taxon>Neoptera</taxon>
        <taxon>Endopterygota</taxon>
        <taxon>Diptera</taxon>
        <taxon>Nematocera</taxon>
        <taxon>Culicoidea</taxon>
        <taxon>Culicidae</taxon>
        <taxon>Anophelinae</taxon>
        <taxon>Anopheles</taxon>
        <taxon>Anopheles maculatus group</taxon>
    </lineage>
</organism>
<keyword evidence="2" id="KW-0479">Metal-binding</keyword>
<dbReference type="InterPro" id="IPR036910">
    <property type="entry name" value="HMG_box_dom_sf"/>
</dbReference>
<dbReference type="GO" id="GO:0045944">
    <property type="term" value="P:positive regulation of transcription by RNA polymerase II"/>
    <property type="evidence" value="ECO:0007669"/>
    <property type="project" value="TreeGrafter"/>
</dbReference>
<name>A0A182T7P3_9DIPT</name>
<keyword evidence="12" id="KW-1185">Reference proteome</keyword>
<sequence>MNFERVRFALQESQESMLASSMTPYTSNTSTPSHSTDVTKKAVNTRYIAASGQPMVHPAQQPHSMQEQLQAQQPSQLQVPQQRPLQQQVVLSQTIQAPNQQGLVTEQQQQQPSLGAMMGGVPSTPQTTQQMANPMAVMSQSHLSQPGMGQPAPMGGGQMMLQQQQPGGMQQTTGQWSNQAVQPSATPMDTTPVGTTPVLQAGPAAMGAETIGQLDETNVKSAQKLSEKMRKDEMLGDMATISSVLYCNMRHPELKTEFPNWNDRWKQISKRWRLLSNEEKQPFLQQARDNRSASKMKKTQQVPQLSPKDGNSNSSGTMNIVGPSSASSPSCSSSSNISGSLTTESGSILIGSDQTVAAGGLLQQHQINIHHHHHPQQQQQHQHQQHQQPLGGHPQPMQQQATASLGQQQQLLHSSNTPLQSQLLEVQGNSLDDGNNSLDEL</sequence>
<keyword evidence="8" id="KW-0539">Nucleus</keyword>
<protein>
    <recommendedName>
        <fullName evidence="10">HMG box domain-containing protein</fullName>
    </recommendedName>
</protein>
<dbReference type="GO" id="GO:0042800">
    <property type="term" value="F:histone H3K4 methyltransferase activity"/>
    <property type="evidence" value="ECO:0007669"/>
    <property type="project" value="TreeGrafter"/>
</dbReference>
<feature type="region of interest" description="Disordered" evidence="9">
    <location>
        <begin position="371"/>
        <end position="441"/>
    </location>
</feature>
<reference evidence="12" key="1">
    <citation type="submission" date="2013-09" db="EMBL/GenBank/DDBJ databases">
        <title>The Genome Sequence of Anopheles maculatus species B.</title>
        <authorList>
            <consortium name="The Broad Institute Genomics Platform"/>
            <person name="Neafsey D.E."/>
            <person name="Besansky N."/>
            <person name="Howell P."/>
            <person name="Walton C."/>
            <person name="Young S.K."/>
            <person name="Zeng Q."/>
            <person name="Gargeya S."/>
            <person name="Fitzgerald M."/>
            <person name="Haas B."/>
            <person name="Abouelleil A."/>
            <person name="Allen A.W."/>
            <person name="Alvarado L."/>
            <person name="Arachchi H.M."/>
            <person name="Berlin A.M."/>
            <person name="Chapman S.B."/>
            <person name="Gainer-Dewar J."/>
            <person name="Goldberg J."/>
            <person name="Griggs A."/>
            <person name="Gujja S."/>
            <person name="Hansen M."/>
            <person name="Howarth C."/>
            <person name="Imamovic A."/>
            <person name="Ireland A."/>
            <person name="Larimer J."/>
            <person name="McCowan C."/>
            <person name="Murphy C."/>
            <person name="Pearson M."/>
            <person name="Poon T.W."/>
            <person name="Priest M."/>
            <person name="Roberts A."/>
            <person name="Saif S."/>
            <person name="Shea T."/>
            <person name="Sisk P."/>
            <person name="Sykes S."/>
            <person name="Wortman J."/>
            <person name="Nusbaum C."/>
            <person name="Birren B."/>
        </authorList>
    </citation>
    <scope>NUCLEOTIDE SEQUENCE [LARGE SCALE GENOMIC DNA]</scope>
    <source>
        <strain evidence="12">maculatus3</strain>
    </source>
</reference>
<reference evidence="11" key="2">
    <citation type="submission" date="2020-05" db="UniProtKB">
        <authorList>
            <consortium name="EnsemblMetazoa"/>
        </authorList>
    </citation>
    <scope>IDENTIFICATION</scope>
    <source>
        <strain evidence="11">maculatus3</strain>
    </source>
</reference>
<feature type="compositionally biased region" description="Polar residues" evidence="9">
    <location>
        <begin position="299"/>
        <end position="318"/>
    </location>
</feature>
<comment type="subcellular location">
    <subcellularLocation>
        <location evidence="1">Nucleus</location>
    </subcellularLocation>
</comment>
<evidence type="ECO:0000256" key="2">
    <source>
        <dbReference type="ARBA" id="ARBA00022723"/>
    </source>
</evidence>
<dbReference type="GO" id="GO:0008270">
    <property type="term" value="F:zinc ion binding"/>
    <property type="evidence" value="ECO:0007669"/>
    <property type="project" value="UniProtKB-KW"/>
</dbReference>
<dbReference type="Gene3D" id="1.10.30.10">
    <property type="entry name" value="High mobility group box domain"/>
    <property type="match status" value="1"/>
</dbReference>
<keyword evidence="3" id="KW-0677">Repeat</keyword>